<dbReference type="InterPro" id="IPR038404">
    <property type="entry name" value="TRAP_DctP_sf"/>
</dbReference>
<name>A0A506UB84_9HYPH</name>
<dbReference type="Gene3D" id="3.40.190.170">
    <property type="entry name" value="Bacterial extracellular solute-binding protein, family 7"/>
    <property type="match status" value="1"/>
</dbReference>
<dbReference type="PIRSF" id="PIRSF006470">
    <property type="entry name" value="DctB"/>
    <property type="match status" value="1"/>
</dbReference>
<dbReference type="InterPro" id="IPR004682">
    <property type="entry name" value="TRAP_DctP"/>
</dbReference>
<dbReference type="AlphaFoldDB" id="A0A506UB84"/>
<evidence type="ECO:0000256" key="1">
    <source>
        <dbReference type="ARBA" id="ARBA00022729"/>
    </source>
</evidence>
<evidence type="ECO:0000256" key="2">
    <source>
        <dbReference type="SAM" id="SignalP"/>
    </source>
</evidence>
<sequence length="330" mass="36379">MKFSSVLRGAILASAAFGVLAAGPASAATNWRGWNIHAPGYPNTVALEDFAKNVGKKTDGDITAQVYNNAVLGDQTDAIEQVRNGAIDFANFNMGPMGQYVPMTNVLSLPFLFSSVDQMHHVMDGKIGQKFSDALSKKGLVALSWFDSGARSMYNNEHPITKPSDVKGLKVRVMDNDLYVDMIDAMGGNATPMPFGDVYQSLKSGVIDGAENNYPSYKETNHYEVAKYYSTTDHLIIPECLCVATKSWNALSDKDKKIVRQAAVDAAKEQRKLWAKDSEDAEKFVESHGATVNQIKDLTPFQNAMKPVYDKFYKNHPDMKSLVQEIRSTK</sequence>
<evidence type="ECO:0000313" key="4">
    <source>
        <dbReference type="Proteomes" id="UP000320314"/>
    </source>
</evidence>
<dbReference type="InterPro" id="IPR018389">
    <property type="entry name" value="DctP_fam"/>
</dbReference>
<reference evidence="3 4" key="1">
    <citation type="submission" date="2019-06" db="EMBL/GenBank/DDBJ databases">
        <authorList>
            <person name="Li M."/>
        </authorList>
    </citation>
    <scope>NUCLEOTIDE SEQUENCE [LARGE SCALE GENOMIC DNA]</scope>
    <source>
        <strain evidence="3 4">BGMRC6574</strain>
    </source>
</reference>
<protein>
    <submittedName>
        <fullName evidence="3">TRAP transporter substrate-binding protein</fullName>
    </submittedName>
</protein>
<dbReference type="SUPFAM" id="SSF53850">
    <property type="entry name" value="Periplasmic binding protein-like II"/>
    <property type="match status" value="1"/>
</dbReference>
<dbReference type="GO" id="GO:0030288">
    <property type="term" value="C:outer membrane-bounded periplasmic space"/>
    <property type="evidence" value="ECO:0007669"/>
    <property type="project" value="InterPro"/>
</dbReference>
<proteinExistence type="predicted"/>
<dbReference type="GO" id="GO:0030246">
    <property type="term" value="F:carbohydrate binding"/>
    <property type="evidence" value="ECO:0007669"/>
    <property type="project" value="TreeGrafter"/>
</dbReference>
<gene>
    <name evidence="3" type="ORF">FJU11_06295</name>
</gene>
<keyword evidence="1 2" id="KW-0732">Signal</keyword>
<dbReference type="EMBL" id="VHLH01000008">
    <property type="protein sequence ID" value="TPW29879.1"/>
    <property type="molecule type" value="Genomic_DNA"/>
</dbReference>
<feature type="signal peptide" evidence="2">
    <location>
        <begin position="1"/>
        <end position="27"/>
    </location>
</feature>
<feature type="chain" id="PRO_5021215868" evidence="2">
    <location>
        <begin position="28"/>
        <end position="330"/>
    </location>
</feature>
<dbReference type="PANTHER" id="PTHR33376">
    <property type="match status" value="1"/>
</dbReference>
<dbReference type="RefSeq" id="WP_141166188.1">
    <property type="nucleotide sequence ID" value="NZ_VHLH01000008.1"/>
</dbReference>
<dbReference type="GO" id="GO:0055085">
    <property type="term" value="P:transmembrane transport"/>
    <property type="evidence" value="ECO:0007669"/>
    <property type="project" value="InterPro"/>
</dbReference>
<dbReference type="Proteomes" id="UP000320314">
    <property type="component" value="Unassembled WGS sequence"/>
</dbReference>
<dbReference type="OrthoDB" id="9803763at2"/>
<dbReference type="NCBIfam" id="NF037995">
    <property type="entry name" value="TRAP_S1"/>
    <property type="match status" value="1"/>
</dbReference>
<accession>A0A506UB84</accession>
<dbReference type="Pfam" id="PF03480">
    <property type="entry name" value="DctP"/>
    <property type="match status" value="1"/>
</dbReference>
<keyword evidence="4" id="KW-1185">Reference proteome</keyword>
<dbReference type="NCBIfam" id="TIGR00787">
    <property type="entry name" value="dctP"/>
    <property type="match status" value="1"/>
</dbReference>
<dbReference type="PANTHER" id="PTHR33376:SF2">
    <property type="entry name" value="DICARBOXYLATE-BINDING PERIPLASMIC PROTEIN"/>
    <property type="match status" value="1"/>
</dbReference>
<organism evidence="3 4">
    <name type="scientific">Pararhizobium mangrovi</name>
    <dbReference type="NCBI Taxonomy" id="2590452"/>
    <lineage>
        <taxon>Bacteria</taxon>
        <taxon>Pseudomonadati</taxon>
        <taxon>Pseudomonadota</taxon>
        <taxon>Alphaproteobacteria</taxon>
        <taxon>Hyphomicrobiales</taxon>
        <taxon>Rhizobiaceae</taxon>
        <taxon>Rhizobium/Agrobacterium group</taxon>
        <taxon>Pararhizobium</taxon>
    </lineage>
</organism>
<dbReference type="CDD" id="cd13671">
    <property type="entry name" value="PBP2_TRAP_SBP_like_3"/>
    <property type="match status" value="1"/>
</dbReference>
<evidence type="ECO:0000313" key="3">
    <source>
        <dbReference type="EMBL" id="TPW29879.1"/>
    </source>
</evidence>
<comment type="caution">
    <text evidence="3">The sequence shown here is derived from an EMBL/GenBank/DDBJ whole genome shotgun (WGS) entry which is preliminary data.</text>
</comment>